<dbReference type="RefSeq" id="WP_400188422.1">
    <property type="nucleotide sequence ID" value="NZ_JBGORX010000007.1"/>
</dbReference>
<dbReference type="EC" id="4.2.1.47" evidence="2"/>
<gene>
    <name evidence="2" type="ORF">ACD661_13660</name>
</gene>
<feature type="domain" description="NAD(P)-binding" evidence="1">
    <location>
        <begin position="5"/>
        <end position="286"/>
    </location>
</feature>
<dbReference type="EMBL" id="JBGORX010000007">
    <property type="protein sequence ID" value="MFJ1269608.1"/>
    <property type="molecule type" value="Genomic_DNA"/>
</dbReference>
<accession>A0ABW8DA98</accession>
<dbReference type="Proteomes" id="UP001615550">
    <property type="component" value="Unassembled WGS sequence"/>
</dbReference>
<dbReference type="GO" id="GO:0008446">
    <property type="term" value="F:GDP-mannose 4,6-dehydratase activity"/>
    <property type="evidence" value="ECO:0007669"/>
    <property type="project" value="UniProtKB-EC"/>
</dbReference>
<reference evidence="2 3" key="1">
    <citation type="submission" date="2024-08" db="EMBL/GenBank/DDBJ databases">
        <title>Draft Genome Sequence of Legionella lytica strain DSB2004, Isolated From a Fire Sprinkler System.</title>
        <authorList>
            <person name="Everhart A.D."/>
            <person name="Kidane D.T."/>
            <person name="Farone A.L."/>
            <person name="Farone M.B."/>
        </authorList>
    </citation>
    <scope>NUCLEOTIDE SEQUENCE [LARGE SCALE GENOMIC DNA]</scope>
    <source>
        <strain evidence="2 3">DSB2004</strain>
    </source>
</reference>
<keyword evidence="3" id="KW-1185">Reference proteome</keyword>
<dbReference type="InterPro" id="IPR036291">
    <property type="entry name" value="NAD(P)-bd_dom_sf"/>
</dbReference>
<keyword evidence="2" id="KW-0456">Lyase</keyword>
<dbReference type="SUPFAM" id="SSF51735">
    <property type="entry name" value="NAD(P)-binding Rossmann-fold domains"/>
    <property type="match status" value="1"/>
</dbReference>
<dbReference type="Pfam" id="PF16363">
    <property type="entry name" value="GDP_Man_Dehyd"/>
    <property type="match status" value="1"/>
</dbReference>
<evidence type="ECO:0000313" key="2">
    <source>
        <dbReference type="EMBL" id="MFJ1269608.1"/>
    </source>
</evidence>
<dbReference type="Gene3D" id="3.40.50.720">
    <property type="entry name" value="NAD(P)-binding Rossmann-like Domain"/>
    <property type="match status" value="1"/>
</dbReference>
<name>A0ABW8DA98_9GAMM</name>
<dbReference type="InterPro" id="IPR016040">
    <property type="entry name" value="NAD(P)-bd_dom"/>
</dbReference>
<sequence length="293" mass="32333">MLNVLITGIEGFTGRYLAQTLRLSGYNVKGLTRQSTLNGFCGDLLEYDSLINVLAQFQPDIVIHLAAISFVAHSNVDAIYRTNVEGTQNLLKALVVSGSKPQAVLLASSATVYGNVDSSSIDESVQPSPVNDYGRSKLAMEEMAKTWSEQLPIIITRPFNYTGPGQSLNFLLPKIVDHYTRRAPVIELGNLDVIRDFSDVRTVVKSYQLLIEAKPCGETFNICSGQGHSLHEVLNMMKDLTGHELKVQVNPAYVRKHEVRQLVGSQEKLNATIGAISRVSLVDTLKWMLQEVT</sequence>
<evidence type="ECO:0000313" key="3">
    <source>
        <dbReference type="Proteomes" id="UP001615550"/>
    </source>
</evidence>
<protein>
    <submittedName>
        <fullName evidence="2">GDP-mannose 4,6-dehydratase</fullName>
        <ecNumber evidence="2">4.2.1.47</ecNumber>
    </submittedName>
</protein>
<proteinExistence type="predicted"/>
<dbReference type="PANTHER" id="PTHR43000">
    <property type="entry name" value="DTDP-D-GLUCOSE 4,6-DEHYDRATASE-RELATED"/>
    <property type="match status" value="1"/>
</dbReference>
<organism evidence="2 3">
    <name type="scientific">Legionella lytica</name>
    <dbReference type="NCBI Taxonomy" id="96232"/>
    <lineage>
        <taxon>Bacteria</taxon>
        <taxon>Pseudomonadati</taxon>
        <taxon>Pseudomonadota</taxon>
        <taxon>Gammaproteobacteria</taxon>
        <taxon>Legionellales</taxon>
        <taxon>Legionellaceae</taxon>
        <taxon>Legionella</taxon>
    </lineage>
</organism>
<comment type="caution">
    <text evidence="2">The sequence shown here is derived from an EMBL/GenBank/DDBJ whole genome shotgun (WGS) entry which is preliminary data.</text>
</comment>
<evidence type="ECO:0000259" key="1">
    <source>
        <dbReference type="Pfam" id="PF16363"/>
    </source>
</evidence>
<dbReference type="Gene3D" id="3.90.25.10">
    <property type="entry name" value="UDP-galactose 4-epimerase, domain 1"/>
    <property type="match status" value="1"/>
</dbReference>